<dbReference type="CDD" id="cd08674">
    <property type="entry name" value="Cdt1_m"/>
    <property type="match status" value="1"/>
</dbReference>
<dbReference type="CDD" id="cd08767">
    <property type="entry name" value="Cdt1_c"/>
    <property type="match status" value="1"/>
</dbReference>
<evidence type="ECO:0000256" key="1">
    <source>
        <dbReference type="ARBA" id="ARBA00008356"/>
    </source>
</evidence>
<evidence type="ECO:0000259" key="4">
    <source>
        <dbReference type="SMART" id="SM01075"/>
    </source>
</evidence>
<dbReference type="EMBL" id="JAIWQS010000008">
    <property type="protein sequence ID" value="KAJ8899343.1"/>
    <property type="molecule type" value="Genomic_DNA"/>
</dbReference>
<protein>
    <recommendedName>
        <fullName evidence="4">CDT1 Geminin-binding domain-containing protein</fullName>
    </recommendedName>
</protein>
<comment type="similarity">
    <text evidence="1">Belongs to the Cdt1 family.</text>
</comment>
<dbReference type="AlphaFoldDB" id="A0AAV8UA91"/>
<dbReference type="GO" id="GO:0005634">
    <property type="term" value="C:nucleus"/>
    <property type="evidence" value="ECO:0007669"/>
    <property type="project" value="TreeGrafter"/>
</dbReference>
<dbReference type="InterPro" id="IPR038090">
    <property type="entry name" value="Cdt1_C_WH_dom_sf"/>
</dbReference>
<accession>A0AAV8UA91</accession>
<evidence type="ECO:0000256" key="2">
    <source>
        <dbReference type="ARBA" id="ARBA00023306"/>
    </source>
</evidence>
<dbReference type="PANTHER" id="PTHR28637:SF1">
    <property type="entry name" value="DNA REPLICATION FACTOR CDT1"/>
    <property type="match status" value="1"/>
</dbReference>
<keyword evidence="6" id="KW-1185">Reference proteome</keyword>
<dbReference type="Pfam" id="PF08839">
    <property type="entry name" value="CDT1"/>
    <property type="match status" value="1"/>
</dbReference>
<dbReference type="Proteomes" id="UP001159364">
    <property type="component" value="Linkage Group LG08"/>
</dbReference>
<dbReference type="Gene3D" id="1.10.10.1420">
    <property type="entry name" value="DNA replication factor Cdt1, C-terminal WH domain"/>
    <property type="match status" value="1"/>
</dbReference>
<feature type="compositionally biased region" description="Low complexity" evidence="3">
    <location>
        <begin position="19"/>
        <end position="29"/>
    </location>
</feature>
<feature type="compositionally biased region" description="Basic and acidic residues" evidence="3">
    <location>
        <begin position="30"/>
        <end position="40"/>
    </location>
</feature>
<dbReference type="Pfam" id="PF16679">
    <property type="entry name" value="CDT1_C"/>
    <property type="match status" value="1"/>
</dbReference>
<dbReference type="GO" id="GO:0003677">
    <property type="term" value="F:DNA binding"/>
    <property type="evidence" value="ECO:0007669"/>
    <property type="project" value="InterPro"/>
</dbReference>
<reference evidence="5 6" key="1">
    <citation type="submission" date="2021-09" db="EMBL/GenBank/DDBJ databases">
        <title>Genomic insights and catalytic innovation underlie evolution of tropane alkaloids biosynthesis.</title>
        <authorList>
            <person name="Wang Y.-J."/>
            <person name="Tian T."/>
            <person name="Huang J.-P."/>
            <person name="Huang S.-X."/>
        </authorList>
    </citation>
    <scope>NUCLEOTIDE SEQUENCE [LARGE SCALE GENOMIC DNA]</scope>
    <source>
        <strain evidence="5">KIB-2018</strain>
        <tissue evidence="5">Leaf</tissue>
    </source>
</reference>
<dbReference type="FunFam" id="1.10.10.1420:FF:000003">
    <property type="entry name" value="CDT1-like protein a chloroplastic"/>
    <property type="match status" value="1"/>
</dbReference>
<proteinExistence type="inferred from homology"/>
<evidence type="ECO:0000313" key="6">
    <source>
        <dbReference type="Proteomes" id="UP001159364"/>
    </source>
</evidence>
<dbReference type="InterPro" id="IPR032054">
    <property type="entry name" value="Cdt1_C"/>
</dbReference>
<dbReference type="InterPro" id="IPR036390">
    <property type="entry name" value="WH_DNA-bd_sf"/>
</dbReference>
<dbReference type="GO" id="GO:0030174">
    <property type="term" value="P:regulation of DNA-templated DNA replication initiation"/>
    <property type="evidence" value="ECO:0007669"/>
    <property type="project" value="InterPro"/>
</dbReference>
<gene>
    <name evidence="5" type="ORF">K2173_018317</name>
</gene>
<evidence type="ECO:0000256" key="3">
    <source>
        <dbReference type="SAM" id="MobiDB-lite"/>
    </source>
</evidence>
<feature type="region of interest" description="Disordered" evidence="3">
    <location>
        <begin position="383"/>
        <end position="423"/>
    </location>
</feature>
<dbReference type="SUPFAM" id="SSF46785">
    <property type="entry name" value="Winged helix' DNA-binding domain"/>
    <property type="match status" value="1"/>
</dbReference>
<feature type="compositionally biased region" description="Polar residues" evidence="3">
    <location>
        <begin position="78"/>
        <end position="95"/>
    </location>
</feature>
<feature type="region of interest" description="Disordered" evidence="3">
    <location>
        <begin position="1"/>
        <end position="95"/>
    </location>
</feature>
<feature type="compositionally biased region" description="Polar residues" evidence="3">
    <location>
        <begin position="1"/>
        <end position="11"/>
    </location>
</feature>
<dbReference type="InterPro" id="IPR014939">
    <property type="entry name" value="CDT1_Gemini-bd-like"/>
</dbReference>
<feature type="domain" description="CDT1 Geminin-binding" evidence="4">
    <location>
        <begin position="101"/>
        <end position="233"/>
    </location>
</feature>
<feature type="region of interest" description="Disordered" evidence="3">
    <location>
        <begin position="436"/>
        <end position="461"/>
    </location>
</feature>
<keyword evidence="2" id="KW-0131">Cell cycle</keyword>
<feature type="compositionally biased region" description="Basic and acidic residues" evidence="3">
    <location>
        <begin position="403"/>
        <end position="416"/>
    </location>
</feature>
<evidence type="ECO:0000313" key="5">
    <source>
        <dbReference type="EMBL" id="KAJ8899343.1"/>
    </source>
</evidence>
<dbReference type="GO" id="GO:0071163">
    <property type="term" value="P:DNA replication preinitiation complex assembly"/>
    <property type="evidence" value="ECO:0007669"/>
    <property type="project" value="InterPro"/>
</dbReference>
<organism evidence="5 6">
    <name type="scientific">Erythroxylum novogranatense</name>
    <dbReference type="NCBI Taxonomy" id="1862640"/>
    <lineage>
        <taxon>Eukaryota</taxon>
        <taxon>Viridiplantae</taxon>
        <taxon>Streptophyta</taxon>
        <taxon>Embryophyta</taxon>
        <taxon>Tracheophyta</taxon>
        <taxon>Spermatophyta</taxon>
        <taxon>Magnoliopsida</taxon>
        <taxon>eudicotyledons</taxon>
        <taxon>Gunneridae</taxon>
        <taxon>Pentapetalae</taxon>
        <taxon>rosids</taxon>
        <taxon>fabids</taxon>
        <taxon>Malpighiales</taxon>
        <taxon>Erythroxylaceae</taxon>
        <taxon>Erythroxylum</taxon>
    </lineage>
</organism>
<dbReference type="SMART" id="SM01075">
    <property type="entry name" value="CDT1"/>
    <property type="match status" value="1"/>
</dbReference>
<name>A0AAV8UA91_9ROSI</name>
<dbReference type="GO" id="GO:0000076">
    <property type="term" value="P:DNA replication checkpoint signaling"/>
    <property type="evidence" value="ECO:0007669"/>
    <property type="project" value="TreeGrafter"/>
</dbReference>
<comment type="caution">
    <text evidence="5">The sequence shown here is derived from an EMBL/GenBank/DDBJ whole genome shotgun (WGS) entry which is preliminary data.</text>
</comment>
<sequence length="646" mass="72593">MNPSPSLSTPSKSRKPLLSTPKSKVVTTKTPDKQPCESRLRNRHVALSVKEVRKVAQTRPGSPPHHNQPDRIRKSARRQISSWSNQKSNRAAQAQEVSIKLPEKYEILSEYFDSLDSSMRLLRLKGSMSSFTNISPKIESLTDRRFSYRHLAQMKHILPEAIEIKRVLTFDERTCCMKPDLHVTINVDAIEFDDKIKSQSKHIHLRKIFRNRLADFHNAHPEGDEVPEELLPEPFNRSRQDLGSNITGKSTSSLLSIETLADAKASHVSNKSISSPLSVETLADANASHVSNFSLPMETEALVKQQPVVTSHFSPTFRRHFSQKVPHVDSESIQLKSPKLFLQQLALQAPDPSINNNSFNEEISPVPSPSKILSSTIKEKTCASSTHSSGGVYLPCLPATPNKEIEPTDGRDDSTEKLASIQSTPAKLVSTPIRLMSATPSSNPTKRCYMSPDDDSTSVSNKLVRRPLRTKSLLFDTPLKNVEGDNSKTVDLPVDDEILNILPESLLRSIREKERKAKEEHNPAISQAKRRQQMISCLPKLFNMIHFFFQSVNRSIITKEELVHKIIVSHSDIVDRREAEEQLSLLLEIVPDWISQRSGTSGDLLICINRTSNGESIRARLEQAKFTKQEKSLSLELGVYSIDPEK</sequence>
<dbReference type="GO" id="GO:0000278">
    <property type="term" value="P:mitotic cell cycle"/>
    <property type="evidence" value="ECO:0007669"/>
    <property type="project" value="TreeGrafter"/>
</dbReference>
<dbReference type="PANTHER" id="PTHR28637">
    <property type="entry name" value="DNA REPLICATION FACTOR CDT1"/>
    <property type="match status" value="1"/>
</dbReference>
<dbReference type="GO" id="GO:0070182">
    <property type="term" value="F:DNA polymerase binding"/>
    <property type="evidence" value="ECO:0007669"/>
    <property type="project" value="TreeGrafter"/>
</dbReference>
<dbReference type="InterPro" id="IPR045173">
    <property type="entry name" value="Cdt1"/>
</dbReference>